<reference evidence="1 2" key="1">
    <citation type="submission" date="2023-07" db="EMBL/GenBank/DDBJ databases">
        <title>Genomic Encyclopedia of Type Strains, Phase IV (KMG-IV): sequencing the most valuable type-strain genomes for metagenomic binning, comparative biology and taxonomic classification.</title>
        <authorList>
            <person name="Goeker M."/>
        </authorList>
    </citation>
    <scope>NUCLEOTIDE SEQUENCE [LARGE SCALE GENOMIC DNA]</scope>
    <source>
        <strain evidence="1 2">DSM 46876</strain>
    </source>
</reference>
<sequence>MKNPVKTLLTAGIEATEYRQAIKEVDSHIAASTTPESPHIAPTLEALERGIIDSIVYHFNGSSVKIRKYENLYQTLCLTDGLAAPSFHETPDALVTNVYLQTLISGKLLD</sequence>
<keyword evidence="2" id="KW-1185">Reference proteome</keyword>
<gene>
    <name evidence="1" type="ORF">J2Z48_002094</name>
</gene>
<dbReference type="AlphaFoldDB" id="A0AAJ1WSN6"/>
<protein>
    <submittedName>
        <fullName evidence="1">Uncharacterized protein</fullName>
    </submittedName>
</protein>
<evidence type="ECO:0000313" key="1">
    <source>
        <dbReference type="EMBL" id="MDQ0417910.1"/>
    </source>
</evidence>
<name>A0AAJ1WSN6_9BACL</name>
<comment type="caution">
    <text evidence="1">The sequence shown here is derived from an EMBL/GenBank/DDBJ whole genome shotgun (WGS) entry which is preliminary data.</text>
</comment>
<proteinExistence type="predicted"/>
<evidence type="ECO:0000313" key="2">
    <source>
        <dbReference type="Proteomes" id="UP001238450"/>
    </source>
</evidence>
<accession>A0AAJ1WSN6</accession>
<organism evidence="1 2">
    <name type="scientific">Croceifilum oryzae</name>
    <dbReference type="NCBI Taxonomy" id="1553429"/>
    <lineage>
        <taxon>Bacteria</taxon>
        <taxon>Bacillati</taxon>
        <taxon>Bacillota</taxon>
        <taxon>Bacilli</taxon>
        <taxon>Bacillales</taxon>
        <taxon>Thermoactinomycetaceae</taxon>
        <taxon>Croceifilum</taxon>
    </lineage>
</organism>
<dbReference type="EMBL" id="JAUSUV010000008">
    <property type="protein sequence ID" value="MDQ0417910.1"/>
    <property type="molecule type" value="Genomic_DNA"/>
</dbReference>
<dbReference type="RefSeq" id="WP_307253225.1">
    <property type="nucleotide sequence ID" value="NZ_JAUSUV010000008.1"/>
</dbReference>
<dbReference type="Proteomes" id="UP001238450">
    <property type="component" value="Unassembled WGS sequence"/>
</dbReference>